<evidence type="ECO:0000256" key="3">
    <source>
        <dbReference type="ARBA" id="ARBA00023274"/>
    </source>
</evidence>
<dbReference type="GO" id="GO:0006412">
    <property type="term" value="P:translation"/>
    <property type="evidence" value="ECO:0007669"/>
    <property type="project" value="InterPro"/>
</dbReference>
<dbReference type="GeneID" id="19211509"/>
<evidence type="ECO:0000256" key="6">
    <source>
        <dbReference type="ARBA" id="ARBA00057689"/>
    </source>
</evidence>
<organism evidence="10 11">
    <name type="scientific">Coniophora puteana (strain RWD-64-598)</name>
    <name type="common">Brown rot fungus</name>
    <dbReference type="NCBI Taxonomy" id="741705"/>
    <lineage>
        <taxon>Eukaryota</taxon>
        <taxon>Fungi</taxon>
        <taxon>Dikarya</taxon>
        <taxon>Basidiomycota</taxon>
        <taxon>Agaricomycotina</taxon>
        <taxon>Agaricomycetes</taxon>
        <taxon>Agaricomycetidae</taxon>
        <taxon>Boletales</taxon>
        <taxon>Coniophorineae</taxon>
        <taxon>Coniophoraceae</taxon>
        <taxon>Coniophora</taxon>
    </lineage>
</organism>
<dbReference type="HAMAP" id="MF_00508">
    <property type="entry name" value="Ribosomal_uS10"/>
    <property type="match status" value="1"/>
</dbReference>
<sequence length="249" mass="27645">MLSSLLRARGTVRNVARRIRWNSTQIPAATGASSSSVTPSEPPVSIQTEREYSEAVIHGRSLYPPYQHPKTDGVPVATLHVRGHQPRLLELFLHFAGHAASALGIPCSRPASLPTQRSLWTVPTSPFIYKKSQENFERRVHKRAIKMWDADPEVVDRWVRYIQHHAMPGVGMRITRWERMPVGVGKLMDAAASAQIRPSAKVQALADQIVQQEMIADRAAQTETQVEAPKAESVPKPSTPQETQSSPKS</sequence>
<evidence type="ECO:0000313" key="10">
    <source>
        <dbReference type="EMBL" id="EIW77833.1"/>
    </source>
</evidence>
<evidence type="ECO:0000256" key="8">
    <source>
        <dbReference type="SAM" id="MobiDB-lite"/>
    </source>
</evidence>
<dbReference type="GO" id="GO:1990904">
    <property type="term" value="C:ribonucleoprotein complex"/>
    <property type="evidence" value="ECO:0007669"/>
    <property type="project" value="UniProtKB-KW"/>
</dbReference>
<evidence type="ECO:0000256" key="4">
    <source>
        <dbReference type="ARBA" id="ARBA00035261"/>
    </source>
</evidence>
<proteinExistence type="inferred from homology"/>
<dbReference type="GO" id="GO:0005840">
    <property type="term" value="C:ribosome"/>
    <property type="evidence" value="ECO:0007669"/>
    <property type="project" value="UniProtKB-KW"/>
</dbReference>
<evidence type="ECO:0000256" key="2">
    <source>
        <dbReference type="ARBA" id="ARBA00022980"/>
    </source>
</evidence>
<reference evidence="11" key="1">
    <citation type="journal article" date="2012" name="Science">
        <title>The Paleozoic origin of enzymatic lignin decomposition reconstructed from 31 fungal genomes.</title>
        <authorList>
            <person name="Floudas D."/>
            <person name="Binder M."/>
            <person name="Riley R."/>
            <person name="Barry K."/>
            <person name="Blanchette R.A."/>
            <person name="Henrissat B."/>
            <person name="Martinez A.T."/>
            <person name="Otillar R."/>
            <person name="Spatafora J.W."/>
            <person name="Yadav J.S."/>
            <person name="Aerts A."/>
            <person name="Benoit I."/>
            <person name="Boyd A."/>
            <person name="Carlson A."/>
            <person name="Copeland A."/>
            <person name="Coutinho P.M."/>
            <person name="de Vries R.P."/>
            <person name="Ferreira P."/>
            <person name="Findley K."/>
            <person name="Foster B."/>
            <person name="Gaskell J."/>
            <person name="Glotzer D."/>
            <person name="Gorecki P."/>
            <person name="Heitman J."/>
            <person name="Hesse C."/>
            <person name="Hori C."/>
            <person name="Igarashi K."/>
            <person name="Jurgens J.A."/>
            <person name="Kallen N."/>
            <person name="Kersten P."/>
            <person name="Kohler A."/>
            <person name="Kuees U."/>
            <person name="Kumar T.K.A."/>
            <person name="Kuo A."/>
            <person name="LaButti K."/>
            <person name="Larrondo L.F."/>
            <person name="Lindquist E."/>
            <person name="Ling A."/>
            <person name="Lombard V."/>
            <person name="Lucas S."/>
            <person name="Lundell T."/>
            <person name="Martin R."/>
            <person name="McLaughlin D.J."/>
            <person name="Morgenstern I."/>
            <person name="Morin E."/>
            <person name="Murat C."/>
            <person name="Nagy L.G."/>
            <person name="Nolan M."/>
            <person name="Ohm R.A."/>
            <person name="Patyshakuliyeva A."/>
            <person name="Rokas A."/>
            <person name="Ruiz-Duenas F.J."/>
            <person name="Sabat G."/>
            <person name="Salamov A."/>
            <person name="Samejima M."/>
            <person name="Schmutz J."/>
            <person name="Slot J.C."/>
            <person name="St John F."/>
            <person name="Stenlid J."/>
            <person name="Sun H."/>
            <person name="Sun S."/>
            <person name="Syed K."/>
            <person name="Tsang A."/>
            <person name="Wiebenga A."/>
            <person name="Young D."/>
            <person name="Pisabarro A."/>
            <person name="Eastwood D.C."/>
            <person name="Martin F."/>
            <person name="Cullen D."/>
            <person name="Grigoriev I.V."/>
            <person name="Hibbett D.S."/>
        </authorList>
    </citation>
    <scope>NUCLEOTIDE SEQUENCE [LARGE SCALE GENOMIC DNA]</scope>
    <source>
        <strain evidence="11">RWD-64-598 SS2</strain>
    </source>
</reference>
<evidence type="ECO:0000259" key="9">
    <source>
        <dbReference type="SMART" id="SM01403"/>
    </source>
</evidence>
<comment type="function">
    <text evidence="6">Involved in mitochondrial genome encoded proteins translation. Involved in the binding of tRNA to the ribosomes.</text>
</comment>
<accession>A0A5M3MFA3</accession>
<dbReference type="AlphaFoldDB" id="A0A5M3MFA3"/>
<keyword evidence="3" id="KW-0687">Ribonucleoprotein</keyword>
<keyword evidence="11" id="KW-1185">Reference proteome</keyword>
<protein>
    <recommendedName>
        <fullName evidence="4">Small ribosomal subunit protein uS10m</fullName>
    </recommendedName>
    <alternativeName>
        <fullName evidence="5">37S ribosomal protein S10, mitochondrial</fullName>
    </alternativeName>
</protein>
<dbReference type="GO" id="GO:0003735">
    <property type="term" value="F:structural constituent of ribosome"/>
    <property type="evidence" value="ECO:0007669"/>
    <property type="project" value="InterPro"/>
</dbReference>
<dbReference type="PANTHER" id="PTHR11700">
    <property type="entry name" value="30S RIBOSOMAL PROTEIN S10 FAMILY MEMBER"/>
    <property type="match status" value="1"/>
</dbReference>
<dbReference type="InterPro" id="IPR027486">
    <property type="entry name" value="Ribosomal_uS10_dom"/>
</dbReference>
<dbReference type="Pfam" id="PF00338">
    <property type="entry name" value="Ribosomal_S10"/>
    <property type="match status" value="1"/>
</dbReference>
<dbReference type="InterPro" id="IPR001848">
    <property type="entry name" value="Ribosomal_uS10"/>
</dbReference>
<evidence type="ECO:0000256" key="7">
    <source>
        <dbReference type="ARBA" id="ARBA00065857"/>
    </source>
</evidence>
<dbReference type="EMBL" id="JH711583">
    <property type="protein sequence ID" value="EIW77833.1"/>
    <property type="molecule type" value="Genomic_DNA"/>
</dbReference>
<dbReference type="KEGG" id="cput:CONPUDRAFT_92181"/>
<dbReference type="SUPFAM" id="SSF54999">
    <property type="entry name" value="Ribosomal protein S10"/>
    <property type="match status" value="1"/>
</dbReference>
<comment type="similarity">
    <text evidence="1">Belongs to the universal ribosomal protein uS10 family.</text>
</comment>
<feature type="region of interest" description="Disordered" evidence="8">
    <location>
        <begin position="220"/>
        <end position="249"/>
    </location>
</feature>
<name>A0A5M3MFA3_CONPW</name>
<feature type="domain" description="Small ribosomal subunit protein uS10" evidence="9">
    <location>
        <begin position="78"/>
        <end position="175"/>
    </location>
</feature>
<evidence type="ECO:0000313" key="11">
    <source>
        <dbReference type="Proteomes" id="UP000053558"/>
    </source>
</evidence>
<comment type="caution">
    <text evidence="10">The sequence shown here is derived from an EMBL/GenBank/DDBJ whole genome shotgun (WGS) entry which is preliminary data.</text>
</comment>
<dbReference type="OrthoDB" id="366214at2759"/>
<keyword evidence="2 10" id="KW-0689">Ribosomal protein</keyword>
<dbReference type="SMART" id="SM01403">
    <property type="entry name" value="Ribosomal_S10"/>
    <property type="match status" value="1"/>
</dbReference>
<feature type="compositionally biased region" description="Polar residues" evidence="8">
    <location>
        <begin position="239"/>
        <end position="249"/>
    </location>
</feature>
<dbReference type="Proteomes" id="UP000053558">
    <property type="component" value="Unassembled WGS sequence"/>
</dbReference>
<dbReference type="RefSeq" id="XP_007772155.1">
    <property type="nucleotide sequence ID" value="XM_007773965.1"/>
</dbReference>
<comment type="subunit">
    <text evidence="7">Part of the mitochondrial small ribosomal subunit.</text>
</comment>
<evidence type="ECO:0000256" key="5">
    <source>
        <dbReference type="ARBA" id="ARBA00042916"/>
    </source>
</evidence>
<evidence type="ECO:0000256" key="1">
    <source>
        <dbReference type="ARBA" id="ARBA00007102"/>
    </source>
</evidence>
<dbReference type="Gene3D" id="3.30.70.600">
    <property type="entry name" value="Ribosomal protein S10 domain"/>
    <property type="match status" value="1"/>
</dbReference>
<dbReference type="FunFam" id="3.30.70.600:FF:000003">
    <property type="entry name" value="30S ribosomal protein S10"/>
    <property type="match status" value="1"/>
</dbReference>
<dbReference type="InterPro" id="IPR036838">
    <property type="entry name" value="Ribosomal_uS10_dom_sf"/>
</dbReference>
<gene>
    <name evidence="10" type="ORF">CONPUDRAFT_92181</name>
</gene>
<dbReference type="OMA" id="HFRSYHP"/>